<dbReference type="OrthoDB" id="909905at2759"/>
<dbReference type="AlphaFoldDB" id="A0A8S0SYQ3"/>
<feature type="transmembrane region" description="Helical" evidence="1">
    <location>
        <begin position="21"/>
        <end position="44"/>
    </location>
</feature>
<keyword evidence="1" id="KW-0812">Transmembrane</keyword>
<evidence type="ECO:0000256" key="1">
    <source>
        <dbReference type="SAM" id="Phobius"/>
    </source>
</evidence>
<feature type="transmembrane region" description="Helical" evidence="1">
    <location>
        <begin position="59"/>
        <end position="81"/>
    </location>
</feature>
<comment type="caution">
    <text evidence="2">The sequence shown here is derived from an EMBL/GenBank/DDBJ whole genome shotgun (WGS) entry which is preliminary data.</text>
</comment>
<dbReference type="PANTHER" id="PTHR35762:SF2">
    <property type="entry name" value="TRANSMEMBRANE PROTEIN"/>
    <property type="match status" value="1"/>
</dbReference>
<dbReference type="PANTHER" id="PTHR35762">
    <property type="entry name" value="TRANSMEMBRANE PROTEIN"/>
    <property type="match status" value="1"/>
</dbReference>
<protein>
    <recommendedName>
        <fullName evidence="4">DUF4408 domain-containing protein</fullName>
    </recommendedName>
</protein>
<keyword evidence="1" id="KW-0472">Membrane</keyword>
<dbReference type="Proteomes" id="UP000594638">
    <property type="component" value="Unassembled WGS sequence"/>
</dbReference>
<proteinExistence type="predicted"/>
<evidence type="ECO:0000313" key="2">
    <source>
        <dbReference type="EMBL" id="CAA2997384.1"/>
    </source>
</evidence>
<evidence type="ECO:0008006" key="4">
    <source>
        <dbReference type="Google" id="ProtNLM"/>
    </source>
</evidence>
<dbReference type="EMBL" id="CACTIH010005554">
    <property type="protein sequence ID" value="CAA2997384.1"/>
    <property type="molecule type" value="Genomic_DNA"/>
</dbReference>
<keyword evidence="1" id="KW-1133">Transmembrane helix</keyword>
<evidence type="ECO:0000313" key="3">
    <source>
        <dbReference type="Proteomes" id="UP000594638"/>
    </source>
</evidence>
<sequence length="271" mass="31625">MNNSMKVDKIQAKKNYKISQFLSNFILYSLTTVISCSFICYPFWFPSMNYLFSVSLQNILSFFISAKFLFVVGNIIVILLLKESLQAGSNSSPATEIYDEYVAQINRSYREPVRSKYIHAKKKKEEKMETEDREFHAEDKKVKLCSKAVKRERREKEGMKIIQTEDLNRRVESKQAVSNSSPATEIYDEYLAPANEKVQEDKMKNTEDKMLHAEKKKEVKNCSGIVKREKSEKEEENYIPTEELNRRVEAYIARVNRQRLHEAKSLASSRA</sequence>
<gene>
    <name evidence="2" type="ORF">OLEA9_A018023</name>
</gene>
<dbReference type="Gramene" id="OE9A018023T1">
    <property type="protein sequence ID" value="OE9A018023C1"/>
    <property type="gene ID" value="OE9A018023"/>
</dbReference>
<keyword evidence="3" id="KW-1185">Reference proteome</keyword>
<reference evidence="2 3" key="1">
    <citation type="submission" date="2019-12" db="EMBL/GenBank/DDBJ databases">
        <authorList>
            <person name="Alioto T."/>
            <person name="Alioto T."/>
            <person name="Gomez Garrido J."/>
        </authorList>
    </citation>
    <scope>NUCLEOTIDE SEQUENCE [LARGE SCALE GENOMIC DNA]</scope>
</reference>
<organism evidence="2 3">
    <name type="scientific">Olea europaea subsp. europaea</name>
    <dbReference type="NCBI Taxonomy" id="158383"/>
    <lineage>
        <taxon>Eukaryota</taxon>
        <taxon>Viridiplantae</taxon>
        <taxon>Streptophyta</taxon>
        <taxon>Embryophyta</taxon>
        <taxon>Tracheophyta</taxon>
        <taxon>Spermatophyta</taxon>
        <taxon>Magnoliopsida</taxon>
        <taxon>eudicotyledons</taxon>
        <taxon>Gunneridae</taxon>
        <taxon>Pentapetalae</taxon>
        <taxon>asterids</taxon>
        <taxon>lamiids</taxon>
        <taxon>Lamiales</taxon>
        <taxon>Oleaceae</taxon>
        <taxon>Oleeae</taxon>
        <taxon>Olea</taxon>
    </lineage>
</organism>
<accession>A0A8S0SYQ3</accession>
<name>A0A8S0SYQ3_OLEEU</name>